<dbReference type="AlphaFoldDB" id="A0A4S4A165"/>
<dbReference type="Gene3D" id="3.40.1420.30">
    <property type="match status" value="1"/>
</dbReference>
<evidence type="ECO:0000259" key="1">
    <source>
        <dbReference type="Pfam" id="PF11396"/>
    </source>
</evidence>
<feature type="domain" description="Putative beta-lactamase-inhibitor-like PepSY-like" evidence="1">
    <location>
        <begin position="52"/>
        <end position="131"/>
    </location>
</feature>
<organism evidence="2 3">
    <name type="scientific">Flavobacterium supellecticarium</name>
    <dbReference type="NCBI Taxonomy" id="2565924"/>
    <lineage>
        <taxon>Bacteria</taxon>
        <taxon>Pseudomonadati</taxon>
        <taxon>Bacteroidota</taxon>
        <taxon>Flavobacteriia</taxon>
        <taxon>Flavobacteriales</taxon>
        <taxon>Flavobacteriaceae</taxon>
        <taxon>Flavobacterium</taxon>
    </lineage>
</organism>
<comment type="caution">
    <text evidence="2">The sequence shown here is derived from an EMBL/GenBank/DDBJ whole genome shotgun (WGS) entry which is preliminary data.</text>
</comment>
<sequence length="135" mass="15288">MIFLTGFTAQAQKSSITMAQLPANAQNFLKKHFPKQTPNYILKDEETFSLDYKVQLADGTEIEFDRKGNWEEVDGNKNTIPNSVVPAPILTYVQTHYKGAAIVKIDKGAWDYEVDLNNGLELKFNSKGEFLRVDD</sequence>
<name>A0A4S4A165_9FLAO</name>
<dbReference type="InterPro" id="IPR021533">
    <property type="entry name" value="PepSY-like"/>
</dbReference>
<gene>
    <name evidence="2" type="ORF">E6C50_06485</name>
</gene>
<dbReference type="Pfam" id="PF11396">
    <property type="entry name" value="PepSY_like"/>
    <property type="match status" value="1"/>
</dbReference>
<dbReference type="SUPFAM" id="SSF160574">
    <property type="entry name" value="BT0923-like"/>
    <property type="match status" value="1"/>
</dbReference>
<dbReference type="OrthoDB" id="710080at2"/>
<dbReference type="Proteomes" id="UP000307507">
    <property type="component" value="Unassembled WGS sequence"/>
</dbReference>
<proteinExistence type="predicted"/>
<accession>A0A4S4A165</accession>
<keyword evidence="3" id="KW-1185">Reference proteome</keyword>
<dbReference type="EMBL" id="SSNZ01000002">
    <property type="protein sequence ID" value="THF51932.1"/>
    <property type="molecule type" value="Genomic_DNA"/>
</dbReference>
<evidence type="ECO:0000313" key="2">
    <source>
        <dbReference type="EMBL" id="THF51932.1"/>
    </source>
</evidence>
<protein>
    <recommendedName>
        <fullName evidence="1">Putative beta-lactamase-inhibitor-like PepSY-like domain-containing protein</fullName>
    </recommendedName>
</protein>
<evidence type="ECO:0000313" key="3">
    <source>
        <dbReference type="Proteomes" id="UP000307507"/>
    </source>
</evidence>
<reference evidence="2 3" key="1">
    <citation type="submission" date="2019-04" db="EMBL/GenBank/DDBJ databases">
        <title>Flavobacterium sp. nov. isolated from construction timber.</title>
        <authorList>
            <person name="Lin S.-Y."/>
            <person name="Chang C.-T."/>
            <person name="Young C.-C."/>
        </authorList>
    </citation>
    <scope>NUCLEOTIDE SEQUENCE [LARGE SCALE GENOMIC DNA]</scope>
    <source>
        <strain evidence="2 3">CC-CTC003</strain>
    </source>
</reference>